<evidence type="ECO:0000256" key="1">
    <source>
        <dbReference type="SAM" id="MobiDB-lite"/>
    </source>
</evidence>
<feature type="region of interest" description="Disordered" evidence="1">
    <location>
        <begin position="40"/>
        <end position="81"/>
    </location>
</feature>
<feature type="compositionally biased region" description="Basic and acidic residues" evidence="1">
    <location>
        <begin position="48"/>
        <end position="61"/>
    </location>
</feature>
<name>A0A9P8YB24_9PEZI</name>
<evidence type="ECO:0000313" key="2">
    <source>
        <dbReference type="EMBL" id="KAH7032917.1"/>
    </source>
</evidence>
<dbReference type="Proteomes" id="UP000756346">
    <property type="component" value="Unassembled WGS sequence"/>
</dbReference>
<feature type="compositionally biased region" description="Low complexity" evidence="1">
    <location>
        <begin position="63"/>
        <end position="77"/>
    </location>
</feature>
<protein>
    <submittedName>
        <fullName evidence="2">Uncharacterized protein</fullName>
    </submittedName>
</protein>
<accession>A0A9P8YB24</accession>
<organism evidence="2 3">
    <name type="scientific">Microdochium trichocladiopsis</name>
    <dbReference type="NCBI Taxonomy" id="1682393"/>
    <lineage>
        <taxon>Eukaryota</taxon>
        <taxon>Fungi</taxon>
        <taxon>Dikarya</taxon>
        <taxon>Ascomycota</taxon>
        <taxon>Pezizomycotina</taxon>
        <taxon>Sordariomycetes</taxon>
        <taxon>Xylariomycetidae</taxon>
        <taxon>Xylariales</taxon>
        <taxon>Microdochiaceae</taxon>
        <taxon>Microdochium</taxon>
    </lineage>
</organism>
<gene>
    <name evidence="2" type="ORF">B0I36DRAFT_102353</name>
</gene>
<dbReference type="RefSeq" id="XP_046013749.1">
    <property type="nucleotide sequence ID" value="XM_046147738.1"/>
</dbReference>
<evidence type="ECO:0000313" key="3">
    <source>
        <dbReference type="Proteomes" id="UP000756346"/>
    </source>
</evidence>
<comment type="caution">
    <text evidence="2">The sequence shown here is derived from an EMBL/GenBank/DDBJ whole genome shotgun (WGS) entry which is preliminary data.</text>
</comment>
<dbReference type="EMBL" id="JAGTJQ010000004">
    <property type="protein sequence ID" value="KAH7032917.1"/>
    <property type="molecule type" value="Genomic_DNA"/>
</dbReference>
<proteinExistence type="predicted"/>
<dbReference type="GeneID" id="70177284"/>
<sequence length="116" mass="13372">MLRQRRMLWEIRSALVVAMLKRVLVVGDLPLSSILSQMTPCSVSPPSRVDRVRIGSKRSPDHSGTSRTWSRRGSSPRLTPMRNRNFRHAFFVMREGHEAILSWTGRVMDHSQIDFV</sequence>
<reference evidence="2" key="1">
    <citation type="journal article" date="2021" name="Nat. Commun.">
        <title>Genetic determinants of endophytism in the Arabidopsis root mycobiome.</title>
        <authorList>
            <person name="Mesny F."/>
            <person name="Miyauchi S."/>
            <person name="Thiergart T."/>
            <person name="Pickel B."/>
            <person name="Atanasova L."/>
            <person name="Karlsson M."/>
            <person name="Huettel B."/>
            <person name="Barry K.W."/>
            <person name="Haridas S."/>
            <person name="Chen C."/>
            <person name="Bauer D."/>
            <person name="Andreopoulos W."/>
            <person name="Pangilinan J."/>
            <person name="LaButti K."/>
            <person name="Riley R."/>
            <person name="Lipzen A."/>
            <person name="Clum A."/>
            <person name="Drula E."/>
            <person name="Henrissat B."/>
            <person name="Kohler A."/>
            <person name="Grigoriev I.V."/>
            <person name="Martin F.M."/>
            <person name="Hacquard S."/>
        </authorList>
    </citation>
    <scope>NUCLEOTIDE SEQUENCE</scope>
    <source>
        <strain evidence="2">MPI-CAGE-CH-0230</strain>
    </source>
</reference>
<keyword evidence="3" id="KW-1185">Reference proteome</keyword>
<dbReference type="AlphaFoldDB" id="A0A9P8YB24"/>